<keyword evidence="6" id="KW-1185">Reference proteome</keyword>
<dbReference type="Gene3D" id="3.90.550.10">
    <property type="entry name" value="Spore Coat Polysaccharide Biosynthesis Protein SpsA, Chain A"/>
    <property type="match status" value="1"/>
</dbReference>
<dbReference type="GO" id="GO:0016757">
    <property type="term" value="F:glycosyltransferase activity"/>
    <property type="evidence" value="ECO:0007669"/>
    <property type="project" value="UniProtKB-KW"/>
</dbReference>
<feature type="domain" description="Glycosyltransferase 2-like" evidence="4">
    <location>
        <begin position="28"/>
        <end position="194"/>
    </location>
</feature>
<gene>
    <name evidence="5" type="primary">hfsG</name>
    <name evidence="5" type="ORF">GCM10011273_16250</name>
</gene>
<protein>
    <submittedName>
        <fullName evidence="5">Glycosyl transferase</fullName>
    </submittedName>
</protein>
<name>A0A918Q311_9CAUL</name>
<evidence type="ECO:0000259" key="4">
    <source>
        <dbReference type="Pfam" id="PF00535"/>
    </source>
</evidence>
<organism evidence="5 6">
    <name type="scientific">Asticcacaulis endophyticus</name>
    <dbReference type="NCBI Taxonomy" id="1395890"/>
    <lineage>
        <taxon>Bacteria</taxon>
        <taxon>Pseudomonadati</taxon>
        <taxon>Pseudomonadota</taxon>
        <taxon>Alphaproteobacteria</taxon>
        <taxon>Caulobacterales</taxon>
        <taxon>Caulobacteraceae</taxon>
        <taxon>Asticcacaulis</taxon>
    </lineage>
</organism>
<dbReference type="AlphaFoldDB" id="A0A918Q311"/>
<dbReference type="Proteomes" id="UP000662572">
    <property type="component" value="Unassembled WGS sequence"/>
</dbReference>
<evidence type="ECO:0000313" key="5">
    <source>
        <dbReference type="EMBL" id="GGZ30599.1"/>
    </source>
</evidence>
<proteinExistence type="inferred from homology"/>
<dbReference type="EMBL" id="BMZB01000001">
    <property type="protein sequence ID" value="GGZ30599.1"/>
    <property type="molecule type" value="Genomic_DNA"/>
</dbReference>
<evidence type="ECO:0000256" key="1">
    <source>
        <dbReference type="ARBA" id="ARBA00006739"/>
    </source>
</evidence>
<accession>A0A918Q311</accession>
<keyword evidence="3 5" id="KW-0808">Transferase</keyword>
<dbReference type="PANTHER" id="PTHR43179">
    <property type="entry name" value="RHAMNOSYLTRANSFERASE WBBL"/>
    <property type="match status" value="1"/>
</dbReference>
<sequence length="318" mass="35860">MIMQDTRLDIEATLIFNSVHERVSPRLSVLIPFFRESPAELMKALNTIATDVRDEIEVVVLDDGSRRPELSLEVMDLLDTLNIAICFIELKHNVGRAKGRNRLVDAARGAYVLFLDADMLPDQDNFLERWVDMTRAEAPVVFGGFSLLKAPKSKAYALHTQMAGHSDCLDAAKRLESPEKYVFTSNLLVRKDVFKTHDFDPEFRGWGWEDVEWAMRVSADFGIDHIDNTATHMGLDTADVLLSKYEQSGANFARVVRKHPEIVTRYPSYKMARLIKALPFGGSLRGALKSTVQSQSLPLKARAFALRLYRAAIYANAL</sequence>
<dbReference type="Pfam" id="PF00535">
    <property type="entry name" value="Glycos_transf_2"/>
    <property type="match status" value="1"/>
</dbReference>
<dbReference type="InterPro" id="IPR001173">
    <property type="entry name" value="Glyco_trans_2-like"/>
</dbReference>
<dbReference type="PANTHER" id="PTHR43179:SF12">
    <property type="entry name" value="GALACTOFURANOSYLTRANSFERASE GLFT2"/>
    <property type="match status" value="1"/>
</dbReference>
<dbReference type="InterPro" id="IPR029044">
    <property type="entry name" value="Nucleotide-diphossugar_trans"/>
</dbReference>
<evidence type="ECO:0000256" key="3">
    <source>
        <dbReference type="ARBA" id="ARBA00022679"/>
    </source>
</evidence>
<comment type="similarity">
    <text evidence="1">Belongs to the glycosyltransferase 2 family.</text>
</comment>
<evidence type="ECO:0000256" key="2">
    <source>
        <dbReference type="ARBA" id="ARBA00022676"/>
    </source>
</evidence>
<reference evidence="5" key="2">
    <citation type="submission" date="2020-09" db="EMBL/GenBank/DDBJ databases">
        <authorList>
            <person name="Sun Q."/>
            <person name="Kim S."/>
        </authorList>
    </citation>
    <scope>NUCLEOTIDE SEQUENCE</scope>
    <source>
        <strain evidence="5">KCTC 32296</strain>
    </source>
</reference>
<comment type="caution">
    <text evidence="5">The sequence shown here is derived from an EMBL/GenBank/DDBJ whole genome shotgun (WGS) entry which is preliminary data.</text>
</comment>
<keyword evidence="2" id="KW-0328">Glycosyltransferase</keyword>
<dbReference type="CDD" id="cd00761">
    <property type="entry name" value="Glyco_tranf_GTA_type"/>
    <property type="match status" value="1"/>
</dbReference>
<evidence type="ECO:0000313" key="6">
    <source>
        <dbReference type="Proteomes" id="UP000662572"/>
    </source>
</evidence>
<dbReference type="SUPFAM" id="SSF53448">
    <property type="entry name" value="Nucleotide-diphospho-sugar transferases"/>
    <property type="match status" value="1"/>
</dbReference>
<reference evidence="5" key="1">
    <citation type="journal article" date="2014" name="Int. J. Syst. Evol. Microbiol.">
        <title>Complete genome sequence of Corynebacterium casei LMG S-19264T (=DSM 44701T), isolated from a smear-ripened cheese.</title>
        <authorList>
            <consortium name="US DOE Joint Genome Institute (JGI-PGF)"/>
            <person name="Walter F."/>
            <person name="Albersmeier A."/>
            <person name="Kalinowski J."/>
            <person name="Ruckert C."/>
        </authorList>
    </citation>
    <scope>NUCLEOTIDE SEQUENCE</scope>
    <source>
        <strain evidence="5">KCTC 32296</strain>
    </source>
</reference>